<feature type="non-terminal residue" evidence="2">
    <location>
        <position position="512"/>
    </location>
</feature>
<evidence type="ECO:0000313" key="3">
    <source>
        <dbReference type="Proteomes" id="UP000235965"/>
    </source>
</evidence>
<dbReference type="PANTHER" id="PTHR46599:SF3">
    <property type="entry name" value="PIGGYBAC TRANSPOSABLE ELEMENT-DERIVED PROTEIN 4"/>
    <property type="match status" value="1"/>
</dbReference>
<dbReference type="InterPro" id="IPR029526">
    <property type="entry name" value="PGBD"/>
</dbReference>
<keyword evidence="3" id="KW-1185">Reference proteome</keyword>
<sequence>MASTSRSRSAALHDEELELLLHTSSEEEISASESERDTDVDLDDRALLDSVIHDVSDDDEVSTQAFVWESMGNYQGQREHFTGSFGPQGGALNVVEIVDVFELFFDKQMVNQIVTETNRYAEQFLRGRDLPVRSPARAWKPVTEGEIYVLLGLFMLMGIIQKPTLRSYFSTRRIMSTPGFRDIISRNRLELICKFLHFVDNETMSTYQGPQKLFKIFPLISHLNKKFQEIYLPSQNISVDESLTLWKGRLSFKQYLPLKASKFGIKTYELCDSATGYLWSFLVYTGKDTKLDSPLLTPEMNKPTSIVLQLVEPLLKQGRTVWMDNYYNSPFLARTLKITYKTDCVGTLNLNRKNVPPQVKNTKLKKGEIVAQHCGPVSITKWHDKKNVTMISTYHSHDTRTVTIRGKEVVKPVSVLDYNKSMIGVDLKDQLLHSYLIERKKMNKWYMKLFRRLLNTSVLNALIIYKSNTGKNIDQLSFRIELVEGLFLKYASAVEHKVPGRHASDNSVPRLT</sequence>
<dbReference type="Pfam" id="PF13843">
    <property type="entry name" value="DDE_Tnp_1_7"/>
    <property type="match status" value="1"/>
</dbReference>
<evidence type="ECO:0000313" key="2">
    <source>
        <dbReference type="EMBL" id="PNF18924.1"/>
    </source>
</evidence>
<dbReference type="OrthoDB" id="7694983at2759"/>
<gene>
    <name evidence="2" type="ORF">B7P43_G18030</name>
</gene>
<protein>
    <recommendedName>
        <fullName evidence="1">PiggyBac transposable element-derived protein domain-containing protein</fullName>
    </recommendedName>
</protein>
<organism evidence="2 3">
    <name type="scientific">Cryptotermes secundus</name>
    <dbReference type="NCBI Taxonomy" id="105785"/>
    <lineage>
        <taxon>Eukaryota</taxon>
        <taxon>Metazoa</taxon>
        <taxon>Ecdysozoa</taxon>
        <taxon>Arthropoda</taxon>
        <taxon>Hexapoda</taxon>
        <taxon>Insecta</taxon>
        <taxon>Pterygota</taxon>
        <taxon>Neoptera</taxon>
        <taxon>Polyneoptera</taxon>
        <taxon>Dictyoptera</taxon>
        <taxon>Blattodea</taxon>
        <taxon>Blattoidea</taxon>
        <taxon>Termitoidae</taxon>
        <taxon>Kalotermitidae</taxon>
        <taxon>Cryptotermitinae</taxon>
        <taxon>Cryptotermes</taxon>
    </lineage>
</organism>
<dbReference type="STRING" id="105785.A0A2J7PRG6"/>
<dbReference type="PANTHER" id="PTHR46599">
    <property type="entry name" value="PIGGYBAC TRANSPOSABLE ELEMENT-DERIVED PROTEIN 4"/>
    <property type="match status" value="1"/>
</dbReference>
<comment type="caution">
    <text evidence="2">The sequence shown here is derived from an EMBL/GenBank/DDBJ whole genome shotgun (WGS) entry which is preliminary data.</text>
</comment>
<reference evidence="2 3" key="1">
    <citation type="submission" date="2017-12" db="EMBL/GenBank/DDBJ databases">
        <title>Hemimetabolous genomes reveal molecular basis of termite eusociality.</title>
        <authorList>
            <person name="Harrison M.C."/>
            <person name="Jongepier E."/>
            <person name="Robertson H.M."/>
            <person name="Arning N."/>
            <person name="Bitard-Feildel T."/>
            <person name="Chao H."/>
            <person name="Childers C.P."/>
            <person name="Dinh H."/>
            <person name="Doddapaneni H."/>
            <person name="Dugan S."/>
            <person name="Gowin J."/>
            <person name="Greiner C."/>
            <person name="Han Y."/>
            <person name="Hu H."/>
            <person name="Hughes D.S.T."/>
            <person name="Huylmans A.-K."/>
            <person name="Kemena C."/>
            <person name="Kremer L.P.M."/>
            <person name="Lee S.L."/>
            <person name="Lopez-Ezquerra A."/>
            <person name="Mallet L."/>
            <person name="Monroy-Kuhn J.M."/>
            <person name="Moser A."/>
            <person name="Murali S.C."/>
            <person name="Muzny D.M."/>
            <person name="Otani S."/>
            <person name="Piulachs M.-D."/>
            <person name="Poelchau M."/>
            <person name="Qu J."/>
            <person name="Schaub F."/>
            <person name="Wada-Katsumata A."/>
            <person name="Worley K.C."/>
            <person name="Xie Q."/>
            <person name="Ylla G."/>
            <person name="Poulsen M."/>
            <person name="Gibbs R.A."/>
            <person name="Schal C."/>
            <person name="Richards S."/>
            <person name="Belles X."/>
            <person name="Korb J."/>
            <person name="Bornberg-Bauer E."/>
        </authorList>
    </citation>
    <scope>NUCLEOTIDE SEQUENCE [LARGE SCALE GENOMIC DNA]</scope>
    <source>
        <tissue evidence="2">Whole body</tissue>
    </source>
</reference>
<dbReference type="Proteomes" id="UP000235965">
    <property type="component" value="Unassembled WGS sequence"/>
</dbReference>
<proteinExistence type="predicted"/>
<dbReference type="InParanoid" id="A0A2J7PRG6"/>
<accession>A0A2J7PRG6</accession>
<dbReference type="FunCoup" id="A0A2J7PRG6">
    <property type="interactions" value="48"/>
</dbReference>
<feature type="domain" description="PiggyBac transposable element-derived protein" evidence="1">
    <location>
        <begin position="98"/>
        <end position="461"/>
    </location>
</feature>
<dbReference type="EMBL" id="NEVH01021985">
    <property type="protein sequence ID" value="PNF18924.1"/>
    <property type="molecule type" value="Genomic_DNA"/>
</dbReference>
<name>A0A2J7PRG6_9NEOP</name>
<dbReference type="AlphaFoldDB" id="A0A2J7PRG6"/>
<evidence type="ECO:0000259" key="1">
    <source>
        <dbReference type="Pfam" id="PF13843"/>
    </source>
</evidence>